<reference evidence="2" key="2">
    <citation type="submission" date="2021-02" db="EMBL/GenBank/DDBJ databases">
        <authorList>
            <person name="Kimball J.A."/>
            <person name="Haas M.W."/>
            <person name="Macchietto M."/>
            <person name="Kono T."/>
            <person name="Duquette J."/>
            <person name="Shao M."/>
        </authorList>
    </citation>
    <scope>NUCLEOTIDE SEQUENCE</scope>
    <source>
        <tissue evidence="2">Fresh leaf tissue</tissue>
    </source>
</reference>
<dbReference type="InterPro" id="IPR045257">
    <property type="entry name" value="E2/Pdx1"/>
</dbReference>
<dbReference type="AlphaFoldDB" id="A0A8J5SFD8"/>
<evidence type="ECO:0000313" key="2">
    <source>
        <dbReference type="EMBL" id="KAG8071158.1"/>
    </source>
</evidence>
<dbReference type="EMBL" id="JAAALK010000283">
    <property type="protein sequence ID" value="KAG8071158.1"/>
    <property type="molecule type" value="Genomic_DNA"/>
</dbReference>
<reference evidence="2" key="1">
    <citation type="journal article" date="2021" name="bioRxiv">
        <title>Whole Genome Assembly and Annotation of Northern Wild Rice, Zizania palustris L., Supports a Whole Genome Duplication in the Zizania Genus.</title>
        <authorList>
            <person name="Haas M."/>
            <person name="Kono T."/>
            <person name="Macchietto M."/>
            <person name="Millas R."/>
            <person name="McGilp L."/>
            <person name="Shao M."/>
            <person name="Duquette J."/>
            <person name="Hirsch C.N."/>
            <person name="Kimball J."/>
        </authorList>
    </citation>
    <scope>NUCLEOTIDE SEQUENCE</scope>
    <source>
        <tissue evidence="2">Fresh leaf tissue</tissue>
    </source>
</reference>
<keyword evidence="3" id="KW-1185">Reference proteome</keyword>
<protein>
    <recommendedName>
        <fullName evidence="1">Lipoyl-binding domain-containing protein</fullName>
    </recommendedName>
</protein>
<dbReference type="GO" id="GO:0006086">
    <property type="term" value="P:pyruvate decarboxylation to acetyl-CoA"/>
    <property type="evidence" value="ECO:0007669"/>
    <property type="project" value="InterPro"/>
</dbReference>
<dbReference type="PANTHER" id="PTHR23151">
    <property type="entry name" value="DIHYDROLIPOAMIDE ACETYL/SUCCINYL-TRANSFERASE-RELATED"/>
    <property type="match status" value="1"/>
</dbReference>
<feature type="domain" description="Lipoyl-binding" evidence="1">
    <location>
        <begin position="6"/>
        <end position="53"/>
    </location>
</feature>
<dbReference type="PANTHER" id="PTHR23151:SF83">
    <property type="entry name" value="DIHYDROLIPOYLLYSINE-RESIDUE ACETYLTRANSFERASE COMPONENT 4 OF PYRUVATE DEHYDROGENASE COMPLEX, CHLOROPLASTIC"/>
    <property type="match status" value="1"/>
</dbReference>
<accession>A0A8J5SFD8</accession>
<gene>
    <name evidence="2" type="ORF">GUJ93_ZPchr0006g42346</name>
</gene>
<proteinExistence type="predicted"/>
<organism evidence="2 3">
    <name type="scientific">Zizania palustris</name>
    <name type="common">Northern wild rice</name>
    <dbReference type="NCBI Taxonomy" id="103762"/>
    <lineage>
        <taxon>Eukaryota</taxon>
        <taxon>Viridiplantae</taxon>
        <taxon>Streptophyta</taxon>
        <taxon>Embryophyta</taxon>
        <taxon>Tracheophyta</taxon>
        <taxon>Spermatophyta</taxon>
        <taxon>Magnoliopsida</taxon>
        <taxon>Liliopsida</taxon>
        <taxon>Poales</taxon>
        <taxon>Poaceae</taxon>
        <taxon>BOP clade</taxon>
        <taxon>Oryzoideae</taxon>
        <taxon>Oryzeae</taxon>
        <taxon>Zizaniinae</taxon>
        <taxon>Zizania</taxon>
    </lineage>
</organism>
<dbReference type="GO" id="GO:0009534">
    <property type="term" value="C:chloroplast thylakoid"/>
    <property type="evidence" value="ECO:0007669"/>
    <property type="project" value="TreeGrafter"/>
</dbReference>
<name>A0A8J5SFD8_ZIZPA</name>
<evidence type="ECO:0000313" key="3">
    <source>
        <dbReference type="Proteomes" id="UP000729402"/>
    </source>
</evidence>
<comment type="caution">
    <text evidence="2">The sequence shown here is derived from an EMBL/GenBank/DDBJ whole genome shotgun (WGS) entry which is preliminary data.</text>
</comment>
<dbReference type="Proteomes" id="UP000729402">
    <property type="component" value="Unassembled WGS sequence"/>
</dbReference>
<dbReference type="GO" id="GO:0004742">
    <property type="term" value="F:dihydrolipoyllysine-residue acetyltransferase activity"/>
    <property type="evidence" value="ECO:0007669"/>
    <property type="project" value="TreeGrafter"/>
</dbReference>
<evidence type="ECO:0000259" key="1">
    <source>
        <dbReference type="Pfam" id="PF00364"/>
    </source>
</evidence>
<dbReference type="InterPro" id="IPR000089">
    <property type="entry name" value="Biotin_lipoyl"/>
</dbReference>
<sequence length="78" mass="8433">MDSCQGRPCKQGDVVVVVEFDKEDMDVETFHDGIVAAVLVAARESTPVGARIVLLTEFEEDVQAALSKAQELSKGQPQ</sequence>
<dbReference type="GO" id="GO:0045254">
    <property type="term" value="C:pyruvate dehydrogenase complex"/>
    <property type="evidence" value="ECO:0007669"/>
    <property type="project" value="InterPro"/>
</dbReference>
<dbReference type="GO" id="GO:0009941">
    <property type="term" value="C:chloroplast envelope"/>
    <property type="evidence" value="ECO:0007669"/>
    <property type="project" value="TreeGrafter"/>
</dbReference>
<dbReference type="Pfam" id="PF00364">
    <property type="entry name" value="Biotin_lipoyl"/>
    <property type="match status" value="1"/>
</dbReference>